<accession>A0A6M1SDZ8</accession>
<name>A0A6M1SDZ8_9HYPH</name>
<keyword evidence="5 6" id="KW-0234">DNA repair</keyword>
<dbReference type="PIRSF" id="PIRSF018267">
    <property type="entry name" value="VSR_endonuc"/>
    <property type="match status" value="1"/>
</dbReference>
<dbReference type="Proteomes" id="UP000477849">
    <property type="component" value="Unassembled WGS sequence"/>
</dbReference>
<evidence type="ECO:0000256" key="1">
    <source>
        <dbReference type="ARBA" id="ARBA00022722"/>
    </source>
</evidence>
<evidence type="ECO:0000256" key="3">
    <source>
        <dbReference type="ARBA" id="ARBA00022763"/>
    </source>
</evidence>
<dbReference type="EMBL" id="JAAKZH010000012">
    <property type="protein sequence ID" value="NGO66498.1"/>
    <property type="molecule type" value="Genomic_DNA"/>
</dbReference>
<dbReference type="RefSeq" id="WP_163906415.1">
    <property type="nucleotide sequence ID" value="NZ_JAAKZH010000012.1"/>
</dbReference>
<evidence type="ECO:0000256" key="4">
    <source>
        <dbReference type="ARBA" id="ARBA00022801"/>
    </source>
</evidence>
<evidence type="ECO:0000256" key="2">
    <source>
        <dbReference type="ARBA" id="ARBA00022759"/>
    </source>
</evidence>
<comment type="function">
    <text evidence="6">May nick specific sequences that contain T:G mispairs resulting from m5C-deamination.</text>
</comment>
<dbReference type="GO" id="GO:0004519">
    <property type="term" value="F:endonuclease activity"/>
    <property type="evidence" value="ECO:0007669"/>
    <property type="project" value="UniProtKB-KW"/>
</dbReference>
<comment type="similarity">
    <text evidence="6">Belongs to the vsr family.</text>
</comment>
<dbReference type="InterPro" id="IPR011335">
    <property type="entry name" value="Restrct_endonuc-II-like"/>
</dbReference>
<evidence type="ECO:0000256" key="6">
    <source>
        <dbReference type="PIRNR" id="PIRNR018267"/>
    </source>
</evidence>
<dbReference type="NCBIfam" id="TIGR00632">
    <property type="entry name" value="vsr"/>
    <property type="match status" value="1"/>
</dbReference>
<dbReference type="Pfam" id="PF03852">
    <property type="entry name" value="Vsr"/>
    <property type="match status" value="1"/>
</dbReference>
<evidence type="ECO:0000313" key="7">
    <source>
        <dbReference type="EMBL" id="NGO66498.1"/>
    </source>
</evidence>
<dbReference type="GO" id="GO:0016787">
    <property type="term" value="F:hydrolase activity"/>
    <property type="evidence" value="ECO:0007669"/>
    <property type="project" value="UniProtKB-KW"/>
</dbReference>
<dbReference type="SUPFAM" id="SSF52980">
    <property type="entry name" value="Restriction endonuclease-like"/>
    <property type="match status" value="1"/>
</dbReference>
<comment type="caution">
    <text evidence="7">The sequence shown here is derived from an EMBL/GenBank/DDBJ whole genome shotgun (WGS) entry which is preliminary data.</text>
</comment>
<dbReference type="CDD" id="cd00221">
    <property type="entry name" value="Vsr"/>
    <property type="match status" value="1"/>
</dbReference>
<protein>
    <recommendedName>
        <fullName evidence="6">Very short patch repair endonuclease</fullName>
        <ecNumber evidence="6">3.1.-.-</ecNumber>
    </recommendedName>
</protein>
<sequence length="144" mass="16738">MVDHLTPQLRSLVMSRIRGRDTSPELAVRRLTHSLGYHFRLHKKGLPGTPDLVFASRSKVIFVHGCFWHRHAGCKRASSPTSRIEYWAEKFRRNVERDAEAERALRYLGWDVLVIWQCETKARNMGPLGLKIVEFLETAVNHFD</sequence>
<gene>
    <name evidence="7" type="primary">vsr</name>
    <name evidence="7" type="ORF">G6N76_22790</name>
</gene>
<keyword evidence="3 6" id="KW-0227">DNA damage</keyword>
<dbReference type="Gene3D" id="3.40.960.10">
    <property type="entry name" value="VSR Endonuclease"/>
    <property type="match status" value="1"/>
</dbReference>
<keyword evidence="2 6" id="KW-0255">Endonuclease</keyword>
<proteinExistence type="inferred from homology"/>
<keyword evidence="1 6" id="KW-0540">Nuclease</keyword>
<evidence type="ECO:0000313" key="8">
    <source>
        <dbReference type="Proteomes" id="UP000477849"/>
    </source>
</evidence>
<reference evidence="7 8" key="1">
    <citation type="submission" date="2020-02" db="EMBL/GenBank/DDBJ databases">
        <title>Genome sequence of the type strain CCBAU10050 of Rhizobium daejeonense.</title>
        <authorList>
            <person name="Gao J."/>
            <person name="Sun J."/>
        </authorList>
    </citation>
    <scope>NUCLEOTIDE SEQUENCE [LARGE SCALE GENOMIC DNA]</scope>
    <source>
        <strain evidence="7 8">CCBAU10050</strain>
    </source>
</reference>
<organism evidence="7 8">
    <name type="scientific">Rhizobium daejeonense</name>
    <dbReference type="NCBI Taxonomy" id="240521"/>
    <lineage>
        <taxon>Bacteria</taxon>
        <taxon>Pseudomonadati</taxon>
        <taxon>Pseudomonadota</taxon>
        <taxon>Alphaproteobacteria</taxon>
        <taxon>Hyphomicrobiales</taxon>
        <taxon>Rhizobiaceae</taxon>
        <taxon>Rhizobium/Agrobacterium group</taxon>
        <taxon>Rhizobium</taxon>
    </lineage>
</organism>
<evidence type="ECO:0000256" key="5">
    <source>
        <dbReference type="ARBA" id="ARBA00023204"/>
    </source>
</evidence>
<keyword evidence="8" id="KW-1185">Reference proteome</keyword>
<dbReference type="EC" id="3.1.-.-" evidence="6"/>
<dbReference type="InterPro" id="IPR004603">
    <property type="entry name" value="DNA_mismatch_endonuc_vsr"/>
</dbReference>
<keyword evidence="4 6" id="KW-0378">Hydrolase</keyword>
<dbReference type="AlphaFoldDB" id="A0A6M1SDZ8"/>
<dbReference type="GO" id="GO:0006298">
    <property type="term" value="P:mismatch repair"/>
    <property type="evidence" value="ECO:0007669"/>
    <property type="project" value="UniProtKB-UniRule"/>
</dbReference>